<reference evidence="1 2" key="1">
    <citation type="submission" date="2016-10" db="EMBL/GenBank/DDBJ databases">
        <authorList>
            <person name="Cai Z."/>
        </authorList>
    </citation>
    <scope>NUCLEOTIDE SEQUENCE [LARGE SCALE GENOMIC DNA]</scope>
</reference>
<dbReference type="InterPro" id="IPR023198">
    <property type="entry name" value="PGP-like_dom2"/>
</dbReference>
<evidence type="ECO:0008006" key="3">
    <source>
        <dbReference type="Google" id="ProtNLM"/>
    </source>
</evidence>
<evidence type="ECO:0000313" key="1">
    <source>
        <dbReference type="EMBL" id="SZX70096.1"/>
    </source>
</evidence>
<dbReference type="PANTHER" id="PTHR43885">
    <property type="entry name" value="HALOACID DEHALOGENASE-LIKE HYDROLASE"/>
    <property type="match status" value="1"/>
</dbReference>
<keyword evidence="2" id="KW-1185">Reference proteome</keyword>
<proteinExistence type="predicted"/>
<dbReference type="Gene3D" id="3.40.50.1000">
    <property type="entry name" value="HAD superfamily/HAD-like"/>
    <property type="match status" value="1"/>
</dbReference>
<dbReference type="Proteomes" id="UP000256970">
    <property type="component" value="Unassembled WGS sequence"/>
</dbReference>
<dbReference type="SUPFAM" id="SSF56784">
    <property type="entry name" value="HAD-like"/>
    <property type="match status" value="1"/>
</dbReference>
<dbReference type="EMBL" id="FNXT01000972">
    <property type="protein sequence ID" value="SZX70096.1"/>
    <property type="molecule type" value="Genomic_DNA"/>
</dbReference>
<dbReference type="SFLD" id="SFLDG01129">
    <property type="entry name" value="C1.5:_HAD__Beta-PGM__Phosphata"/>
    <property type="match status" value="1"/>
</dbReference>
<organism evidence="1 2">
    <name type="scientific">Tetradesmus obliquus</name>
    <name type="common">Green alga</name>
    <name type="synonym">Acutodesmus obliquus</name>
    <dbReference type="NCBI Taxonomy" id="3088"/>
    <lineage>
        <taxon>Eukaryota</taxon>
        <taxon>Viridiplantae</taxon>
        <taxon>Chlorophyta</taxon>
        <taxon>core chlorophytes</taxon>
        <taxon>Chlorophyceae</taxon>
        <taxon>CS clade</taxon>
        <taxon>Sphaeropleales</taxon>
        <taxon>Scenedesmaceae</taxon>
        <taxon>Tetradesmus</taxon>
    </lineage>
</organism>
<dbReference type="AlphaFoldDB" id="A0A383W0B9"/>
<name>A0A383W0B9_TETOB</name>
<dbReference type="Pfam" id="PF00702">
    <property type="entry name" value="Hydrolase"/>
    <property type="match status" value="1"/>
</dbReference>
<accession>A0A383W0B9</accession>
<dbReference type="InterPro" id="IPR036412">
    <property type="entry name" value="HAD-like_sf"/>
</dbReference>
<protein>
    <recommendedName>
        <fullName evidence="3">Haloacid dehalogenase-like hydrolase</fullName>
    </recommendedName>
</protein>
<sequence>MTVKDVEQEPKAKPVTLVSFDVDGTLIHSIGKDANKLHKECFSAGFKEVFGLDTHIDIIPHHGGTDPLIAIKVLEHCGVPKAEAQGKLKELEAAMVRHFQAHADRAGLGLELLPGVEALLEALQARGDVASCLVTGNLEPIGWGKMAALGIDGLFSKPLFGGFGSDFCSGNTQEMWRDRAEFVRLAGQRAEQQYQGGVRAAFHVGDTPMDIQAALAAGCVAVGVTTGVYSRQQLEAAGEGVAAGRLVVLDSLEDVDAVLKVLQLE</sequence>
<dbReference type="STRING" id="3088.A0A383W0B9"/>
<gene>
    <name evidence="1" type="ORF">BQ4739_LOCUS10338</name>
</gene>
<evidence type="ECO:0000313" key="2">
    <source>
        <dbReference type="Proteomes" id="UP000256970"/>
    </source>
</evidence>
<dbReference type="InterPro" id="IPR023214">
    <property type="entry name" value="HAD_sf"/>
</dbReference>
<dbReference type="SFLD" id="SFLDS00003">
    <property type="entry name" value="Haloacid_Dehalogenase"/>
    <property type="match status" value="1"/>
</dbReference>
<dbReference type="Gene3D" id="1.10.150.240">
    <property type="entry name" value="Putative phosphatase, domain 2"/>
    <property type="match status" value="1"/>
</dbReference>
<dbReference type="PANTHER" id="PTHR43885:SF1">
    <property type="entry name" value="SUPERFAMILY HYDROLASE, PUTATIVE (AFU_ORTHOLOGUE AFUA_4G13290)-RELATED"/>
    <property type="match status" value="1"/>
</dbReference>